<protein>
    <submittedName>
        <fullName evidence="2">Uncharacterized protein</fullName>
    </submittedName>
</protein>
<reference evidence="2" key="1">
    <citation type="journal article" date="2020" name="Fungal Divers.">
        <title>Resolving the Mortierellaceae phylogeny through synthesis of multi-gene phylogenetics and phylogenomics.</title>
        <authorList>
            <person name="Vandepol N."/>
            <person name="Liber J."/>
            <person name="Desiro A."/>
            <person name="Na H."/>
            <person name="Kennedy M."/>
            <person name="Barry K."/>
            <person name="Grigoriev I.V."/>
            <person name="Miller A.N."/>
            <person name="O'Donnell K."/>
            <person name="Stajich J.E."/>
            <person name="Bonito G."/>
        </authorList>
    </citation>
    <scope>NUCLEOTIDE SEQUENCE</scope>
    <source>
        <strain evidence="2">MES-2147</strain>
    </source>
</reference>
<keyword evidence="3" id="KW-1185">Reference proteome</keyword>
<evidence type="ECO:0000313" key="3">
    <source>
        <dbReference type="Proteomes" id="UP000749646"/>
    </source>
</evidence>
<organism evidence="2 3">
    <name type="scientific">Modicella reniformis</name>
    <dbReference type="NCBI Taxonomy" id="1440133"/>
    <lineage>
        <taxon>Eukaryota</taxon>
        <taxon>Fungi</taxon>
        <taxon>Fungi incertae sedis</taxon>
        <taxon>Mucoromycota</taxon>
        <taxon>Mortierellomycotina</taxon>
        <taxon>Mortierellomycetes</taxon>
        <taxon>Mortierellales</taxon>
        <taxon>Mortierellaceae</taxon>
        <taxon>Modicella</taxon>
    </lineage>
</organism>
<sequence>MVEGLSKEFHIDTQEDVQRKTMIPRTMKEDDAADWDGSAVLRASKAVINFKSRGKKLEPKVKPQMAFTPEDARAESGSQEMAQATAKGSPGKQQLRKLKT</sequence>
<accession>A0A9P6LWB3</accession>
<evidence type="ECO:0000256" key="1">
    <source>
        <dbReference type="SAM" id="MobiDB-lite"/>
    </source>
</evidence>
<dbReference type="Proteomes" id="UP000749646">
    <property type="component" value="Unassembled WGS sequence"/>
</dbReference>
<feature type="region of interest" description="Disordered" evidence="1">
    <location>
        <begin position="60"/>
        <end position="100"/>
    </location>
</feature>
<name>A0A9P6LWB3_9FUNG</name>
<gene>
    <name evidence="2" type="ORF">BGZ65_009901</name>
</gene>
<dbReference type="AlphaFoldDB" id="A0A9P6LWB3"/>
<evidence type="ECO:0000313" key="2">
    <source>
        <dbReference type="EMBL" id="KAF9946264.1"/>
    </source>
</evidence>
<proteinExistence type="predicted"/>
<comment type="caution">
    <text evidence="2">The sequence shown here is derived from an EMBL/GenBank/DDBJ whole genome shotgun (WGS) entry which is preliminary data.</text>
</comment>
<dbReference type="EMBL" id="JAAAHW010007801">
    <property type="protein sequence ID" value="KAF9946264.1"/>
    <property type="molecule type" value="Genomic_DNA"/>
</dbReference>